<feature type="binding site" evidence="15">
    <location>
        <position position="305"/>
    </location>
    <ligand>
        <name>L-serine</name>
        <dbReference type="ChEBI" id="CHEBI:33384"/>
    </ligand>
</feature>
<dbReference type="GO" id="GO:0005737">
    <property type="term" value="C:cytoplasm"/>
    <property type="evidence" value="ECO:0007669"/>
    <property type="project" value="UniProtKB-SubCell"/>
</dbReference>
<dbReference type="AlphaFoldDB" id="A0A0G1HES0"/>
<keyword evidence="9" id="KW-0648">Protein biosynthesis</keyword>
<evidence type="ECO:0000256" key="6">
    <source>
        <dbReference type="ARBA" id="ARBA00022598"/>
    </source>
</evidence>
<dbReference type="PRINTS" id="PR00981">
    <property type="entry name" value="TRNASYNTHSER"/>
</dbReference>
<evidence type="ECO:0000313" key="19">
    <source>
        <dbReference type="EMBL" id="KKT45350.1"/>
    </source>
</evidence>
<dbReference type="InterPro" id="IPR002317">
    <property type="entry name" value="Ser-tRNA-ligase_type_1"/>
</dbReference>
<keyword evidence="5" id="KW-0963">Cytoplasm</keyword>
<evidence type="ECO:0000256" key="7">
    <source>
        <dbReference type="ARBA" id="ARBA00022741"/>
    </source>
</evidence>
<evidence type="ECO:0000256" key="1">
    <source>
        <dbReference type="ARBA" id="ARBA00004496"/>
    </source>
</evidence>
<dbReference type="GO" id="GO:0004828">
    <property type="term" value="F:serine-tRNA ligase activity"/>
    <property type="evidence" value="ECO:0007669"/>
    <property type="project" value="UniProtKB-UniRule"/>
</dbReference>
<comment type="catalytic activity">
    <reaction evidence="12">
        <text>tRNA(Sec) + L-serine + ATP = L-seryl-tRNA(Sec) + AMP + diphosphate + H(+)</text>
        <dbReference type="Rhea" id="RHEA:42580"/>
        <dbReference type="Rhea" id="RHEA-COMP:9742"/>
        <dbReference type="Rhea" id="RHEA-COMP:10128"/>
        <dbReference type="ChEBI" id="CHEBI:15378"/>
        <dbReference type="ChEBI" id="CHEBI:30616"/>
        <dbReference type="ChEBI" id="CHEBI:33019"/>
        <dbReference type="ChEBI" id="CHEBI:33384"/>
        <dbReference type="ChEBI" id="CHEBI:78442"/>
        <dbReference type="ChEBI" id="CHEBI:78533"/>
        <dbReference type="ChEBI" id="CHEBI:456215"/>
        <dbReference type="EC" id="6.1.1.11"/>
    </reaction>
</comment>
<dbReference type="Gene3D" id="3.30.930.10">
    <property type="entry name" value="Bira Bifunctional Protein, Domain 2"/>
    <property type="match status" value="1"/>
</dbReference>
<organism evidence="19 20">
    <name type="scientific">candidate division WWE3 bacterium GW2011_GWA2_44_16</name>
    <dbReference type="NCBI Taxonomy" id="1619110"/>
    <lineage>
        <taxon>Bacteria</taxon>
        <taxon>Katanobacteria</taxon>
    </lineage>
</organism>
<feature type="binding site" evidence="16">
    <location>
        <begin position="282"/>
        <end position="284"/>
    </location>
    <ligand>
        <name>ATP</name>
        <dbReference type="ChEBI" id="CHEBI:30616"/>
    </ligand>
</feature>
<comment type="catalytic activity">
    <reaction evidence="13">
        <text>tRNA(Ser) + L-serine + ATP = L-seryl-tRNA(Ser) + AMP + diphosphate + H(+)</text>
        <dbReference type="Rhea" id="RHEA:12292"/>
        <dbReference type="Rhea" id="RHEA-COMP:9669"/>
        <dbReference type="Rhea" id="RHEA-COMP:9703"/>
        <dbReference type="ChEBI" id="CHEBI:15378"/>
        <dbReference type="ChEBI" id="CHEBI:30616"/>
        <dbReference type="ChEBI" id="CHEBI:33019"/>
        <dbReference type="ChEBI" id="CHEBI:33384"/>
        <dbReference type="ChEBI" id="CHEBI:78442"/>
        <dbReference type="ChEBI" id="CHEBI:78533"/>
        <dbReference type="ChEBI" id="CHEBI:456215"/>
        <dbReference type="EC" id="6.1.1.11"/>
    </reaction>
</comment>
<keyword evidence="7" id="KW-0547">Nucleotide-binding</keyword>
<evidence type="ECO:0000256" key="13">
    <source>
        <dbReference type="ARBA" id="ARBA00048823"/>
    </source>
</evidence>
<dbReference type="InterPro" id="IPR015866">
    <property type="entry name" value="Ser-tRNA-synth_1_N"/>
</dbReference>
<dbReference type="Pfam" id="PF00587">
    <property type="entry name" value="tRNA-synt_2b"/>
    <property type="match status" value="1"/>
</dbReference>
<evidence type="ECO:0000256" key="14">
    <source>
        <dbReference type="NCBIfam" id="TIGR00414"/>
    </source>
</evidence>
<keyword evidence="6 19" id="KW-0436">Ligase</keyword>
<dbReference type="InterPro" id="IPR042103">
    <property type="entry name" value="SerRS_1_N_sf"/>
</dbReference>
<comment type="pathway">
    <text evidence="2">Aminoacyl-tRNA biosynthesis; selenocysteinyl-tRNA(Sec) biosynthesis; L-seryl-tRNA(Sec) from L-serine and tRNA(Sec): step 1/1.</text>
</comment>
<dbReference type="PIRSF" id="PIRSF001529">
    <property type="entry name" value="Ser-tRNA-synth_IIa"/>
    <property type="match status" value="1"/>
</dbReference>
<dbReference type="Proteomes" id="UP000034128">
    <property type="component" value="Unassembled WGS sequence"/>
</dbReference>
<dbReference type="PANTHER" id="PTHR43697:SF1">
    <property type="entry name" value="SERINE--TRNA LIGASE"/>
    <property type="match status" value="1"/>
</dbReference>
<dbReference type="EMBL" id="LCIA01000007">
    <property type="protein sequence ID" value="KKT45350.1"/>
    <property type="molecule type" value="Genomic_DNA"/>
</dbReference>
<evidence type="ECO:0000256" key="16">
    <source>
        <dbReference type="PIRSR" id="PIRSR001529-2"/>
    </source>
</evidence>
<evidence type="ECO:0000313" key="20">
    <source>
        <dbReference type="Proteomes" id="UP000034128"/>
    </source>
</evidence>
<evidence type="ECO:0000256" key="8">
    <source>
        <dbReference type="ARBA" id="ARBA00022840"/>
    </source>
</evidence>
<evidence type="ECO:0000256" key="10">
    <source>
        <dbReference type="ARBA" id="ARBA00023146"/>
    </source>
</evidence>
<feature type="binding site" evidence="16">
    <location>
        <begin position="298"/>
        <end position="301"/>
    </location>
    <ligand>
        <name>ATP</name>
        <dbReference type="ChEBI" id="CHEBI:30616"/>
    </ligand>
</feature>
<feature type="binding site" evidence="15">
    <location>
        <position position="282"/>
    </location>
    <ligand>
        <name>L-serine</name>
        <dbReference type="ChEBI" id="CHEBI:33384"/>
    </ligand>
</feature>
<comment type="subcellular location">
    <subcellularLocation>
        <location evidence="1">Cytoplasm</location>
    </subcellularLocation>
</comment>
<dbReference type="Pfam" id="PF02403">
    <property type="entry name" value="Seryl_tRNA_N"/>
    <property type="match status" value="1"/>
</dbReference>
<dbReference type="PANTHER" id="PTHR43697">
    <property type="entry name" value="SERYL-TRNA SYNTHETASE"/>
    <property type="match status" value="1"/>
</dbReference>
<dbReference type="InterPro" id="IPR010978">
    <property type="entry name" value="tRNA-bd_arm"/>
</dbReference>
<reference evidence="19 20" key="1">
    <citation type="journal article" date="2015" name="Nature">
        <title>rRNA introns, odd ribosomes, and small enigmatic genomes across a large radiation of phyla.</title>
        <authorList>
            <person name="Brown C.T."/>
            <person name="Hug L.A."/>
            <person name="Thomas B.C."/>
            <person name="Sharon I."/>
            <person name="Castelle C.J."/>
            <person name="Singh A."/>
            <person name="Wilkins M.J."/>
            <person name="Williams K.H."/>
            <person name="Banfield J.F."/>
        </authorList>
    </citation>
    <scope>NUCLEOTIDE SEQUENCE [LARGE SCALE GENOMIC DNA]</scope>
</reference>
<name>A0A0G1HES0_UNCKA</name>
<dbReference type="PROSITE" id="PS50862">
    <property type="entry name" value="AA_TRNA_LIGASE_II"/>
    <property type="match status" value="1"/>
</dbReference>
<dbReference type="GO" id="GO:0006434">
    <property type="term" value="P:seryl-tRNA aminoacylation"/>
    <property type="evidence" value="ECO:0007669"/>
    <property type="project" value="UniProtKB-UniRule"/>
</dbReference>
<dbReference type="SUPFAM" id="SSF55681">
    <property type="entry name" value="Class II aaRS and biotin synthetases"/>
    <property type="match status" value="1"/>
</dbReference>
<feature type="domain" description="Aminoacyl-transfer RNA synthetases class-II family profile" evidence="18">
    <location>
        <begin position="154"/>
        <end position="430"/>
    </location>
</feature>
<dbReference type="InterPro" id="IPR002314">
    <property type="entry name" value="aa-tRNA-synt_IIb"/>
</dbReference>
<keyword evidence="10" id="KW-0030">Aminoacyl-tRNA synthetase</keyword>
<evidence type="ECO:0000256" key="3">
    <source>
        <dbReference type="ARBA" id="ARBA00010728"/>
    </source>
</evidence>
<keyword evidence="17" id="KW-0175">Coiled coil</keyword>
<evidence type="ECO:0000256" key="4">
    <source>
        <dbReference type="ARBA" id="ARBA00012840"/>
    </source>
</evidence>
<evidence type="ECO:0000256" key="2">
    <source>
        <dbReference type="ARBA" id="ARBA00005045"/>
    </source>
</evidence>
<dbReference type="Gene3D" id="1.10.287.40">
    <property type="entry name" value="Serine-tRNA synthetase, tRNA binding domain"/>
    <property type="match status" value="1"/>
</dbReference>
<dbReference type="InterPro" id="IPR006195">
    <property type="entry name" value="aa-tRNA-synth_II"/>
</dbReference>
<comment type="similarity">
    <text evidence="3">Belongs to the class-II aminoacyl-tRNA synthetase family. Type-1 seryl-tRNA synthetase subfamily.</text>
</comment>
<evidence type="ECO:0000259" key="18">
    <source>
        <dbReference type="PROSITE" id="PS50862"/>
    </source>
</evidence>
<accession>A0A0G1HES0</accession>
<evidence type="ECO:0000256" key="11">
    <source>
        <dbReference type="ARBA" id="ARBA00039158"/>
    </source>
</evidence>
<dbReference type="NCBIfam" id="TIGR00414">
    <property type="entry name" value="serS"/>
    <property type="match status" value="1"/>
</dbReference>
<evidence type="ECO:0000256" key="12">
    <source>
        <dbReference type="ARBA" id="ARBA00047929"/>
    </source>
</evidence>
<protein>
    <recommendedName>
        <fullName evidence="11 14">Serine--tRNA ligase</fullName>
        <ecNumber evidence="4 14">6.1.1.11</ecNumber>
    </recommendedName>
</protein>
<feature type="coiled-coil region" evidence="17">
    <location>
        <begin position="65"/>
        <end position="92"/>
    </location>
</feature>
<dbReference type="SUPFAM" id="SSF46589">
    <property type="entry name" value="tRNA-binding arm"/>
    <property type="match status" value="1"/>
</dbReference>
<evidence type="ECO:0000256" key="15">
    <source>
        <dbReference type="PIRSR" id="PIRSR001529-1"/>
    </source>
</evidence>
<dbReference type="InterPro" id="IPR045864">
    <property type="entry name" value="aa-tRNA-synth_II/BPL/LPL"/>
</dbReference>
<sequence>MLDPKVIRENPNKVKQNILERGLSGPQFDVDGFLRVDEKRKIVNQELEALRSVRNKLSDTVGKPSEEVITKVRETKESIKALEEALKELNAKWTWYMDWFPNMADPSAPVGKNETSNKEVKAWSPGSGYFKEAQLGNKDFSEKWMPRHQFHTKDHLELGESLDIIDIKQSALVSGSRFVYLKKEAALLQYALFEHLQQKLLSEGFTPMVVPLMVKRRALHSSSHFPGDEDQVYKIAKNGIEDSEDMFLVGSSEPSLFAYYMDKTLQPNALPQKFFAFTPCFRTEVGSWGKDVRGIKRVHQFDKLEMDLLCAPEDSEKLHDYLLSINEWFLQSLGLPYHILLMCTGDLGYFAAAKKYDFEAWLPHQNEFIELGSDTNAKDYQARRYNTKFKDQAGNLHYVHTVNDTGCAIGRTLVAVLENYQQADGSVVIPKALVPYMHGIEIISPNS</sequence>
<dbReference type="PATRIC" id="fig|1619110.3.peg.352"/>
<dbReference type="STRING" id="1619110.UW36_C0007G0031"/>
<dbReference type="GO" id="GO:0005524">
    <property type="term" value="F:ATP binding"/>
    <property type="evidence" value="ECO:0007669"/>
    <property type="project" value="UniProtKB-KW"/>
</dbReference>
<feature type="binding site" evidence="16">
    <location>
        <begin position="370"/>
        <end position="373"/>
    </location>
    <ligand>
        <name>ATP</name>
        <dbReference type="ChEBI" id="CHEBI:30616"/>
    </ligand>
</feature>
<feature type="binding site" evidence="15">
    <location>
        <position position="403"/>
    </location>
    <ligand>
        <name>L-serine</name>
        <dbReference type="ChEBI" id="CHEBI:33384"/>
    </ligand>
</feature>
<evidence type="ECO:0000256" key="17">
    <source>
        <dbReference type="SAM" id="Coils"/>
    </source>
</evidence>
<gene>
    <name evidence="19" type="ORF">UW36_C0007G0031</name>
</gene>
<evidence type="ECO:0000256" key="9">
    <source>
        <dbReference type="ARBA" id="ARBA00022917"/>
    </source>
</evidence>
<feature type="site" description="Important for serine binding" evidence="15">
    <location>
        <position position="405"/>
    </location>
</feature>
<dbReference type="EC" id="6.1.1.11" evidence="4 14"/>
<evidence type="ECO:0000256" key="5">
    <source>
        <dbReference type="ARBA" id="ARBA00022490"/>
    </source>
</evidence>
<proteinExistence type="inferred from homology"/>
<keyword evidence="8 16" id="KW-0067">ATP-binding</keyword>
<comment type="caution">
    <text evidence="19">The sequence shown here is derived from an EMBL/GenBank/DDBJ whole genome shotgun (WGS) entry which is preliminary data.</text>
</comment>